<name>A0A495S8T5_9FLAO</name>
<protein>
    <submittedName>
        <fullName evidence="1">Uncharacterized protein</fullName>
    </submittedName>
</protein>
<evidence type="ECO:0000313" key="2">
    <source>
        <dbReference type="Proteomes" id="UP000272428"/>
    </source>
</evidence>
<dbReference type="AlphaFoldDB" id="A0A495S8T5"/>
<comment type="caution">
    <text evidence="1">The sequence shown here is derived from an EMBL/GenBank/DDBJ whole genome shotgun (WGS) entry which is preliminary data.</text>
</comment>
<keyword evidence="2" id="KW-1185">Reference proteome</keyword>
<accession>A0A495S8T5</accession>
<sequence>MMKNYMFPFIFSKNKCFINYTVLECYTHFSETKNMGNGFNPEALKCIKGENFNNFIC</sequence>
<dbReference type="Proteomes" id="UP000272428">
    <property type="component" value="Unassembled WGS sequence"/>
</dbReference>
<proteinExistence type="predicted"/>
<evidence type="ECO:0000313" key="1">
    <source>
        <dbReference type="EMBL" id="RKS96049.1"/>
    </source>
</evidence>
<organism evidence="1 2">
    <name type="scientific">Chryseobacterium defluvii</name>
    <dbReference type="NCBI Taxonomy" id="160396"/>
    <lineage>
        <taxon>Bacteria</taxon>
        <taxon>Pseudomonadati</taxon>
        <taxon>Bacteroidota</taxon>
        <taxon>Flavobacteriia</taxon>
        <taxon>Flavobacteriales</taxon>
        <taxon>Weeksellaceae</taxon>
        <taxon>Chryseobacterium group</taxon>
        <taxon>Chryseobacterium</taxon>
    </lineage>
</organism>
<dbReference type="EMBL" id="RBXB01000003">
    <property type="protein sequence ID" value="RKS96049.1"/>
    <property type="molecule type" value="Genomic_DNA"/>
</dbReference>
<reference evidence="1 2" key="1">
    <citation type="submission" date="2018-10" db="EMBL/GenBank/DDBJ databases">
        <title>Genomic Encyclopedia of Archaeal and Bacterial Type Strains, Phase II (KMG-II): from individual species to whole genera.</title>
        <authorList>
            <person name="Goeker M."/>
        </authorList>
    </citation>
    <scope>NUCLEOTIDE SEQUENCE [LARGE SCALE GENOMIC DNA]</scope>
    <source>
        <strain evidence="1 2">DSM 14219</strain>
    </source>
</reference>
<gene>
    <name evidence="1" type="ORF">BCF58_2469</name>
</gene>